<keyword evidence="2" id="KW-0233">DNA recombination</keyword>
<dbReference type="Pfam" id="PF00078">
    <property type="entry name" value="RVT_1"/>
    <property type="match status" value="1"/>
</dbReference>
<proteinExistence type="predicted"/>
<evidence type="ECO:0000259" key="4">
    <source>
        <dbReference type="PROSITE" id="PS50878"/>
    </source>
</evidence>
<dbReference type="Proteomes" id="UP000284842">
    <property type="component" value="Unassembled WGS sequence"/>
</dbReference>
<dbReference type="STRING" id="181874.A0A409WX57"/>
<dbReference type="PROSITE" id="PS51900">
    <property type="entry name" value="CB"/>
    <property type="match status" value="1"/>
</dbReference>
<dbReference type="SUPFAM" id="SSF56349">
    <property type="entry name" value="DNA breaking-rejoining enzymes"/>
    <property type="match status" value="1"/>
</dbReference>
<comment type="caution">
    <text evidence="7">The sequence shown here is derived from an EMBL/GenBank/DDBJ whole genome shotgun (WGS) entry which is preliminary data.</text>
</comment>
<dbReference type="InterPro" id="IPR044068">
    <property type="entry name" value="CB"/>
</dbReference>
<accession>A0A409WX57</accession>
<dbReference type="GO" id="GO:0003677">
    <property type="term" value="F:DNA binding"/>
    <property type="evidence" value="ECO:0007669"/>
    <property type="project" value="UniProtKB-KW"/>
</dbReference>
<dbReference type="AlphaFoldDB" id="A0A409WX57"/>
<dbReference type="OrthoDB" id="3067625at2759"/>
<dbReference type="Gene3D" id="3.30.70.270">
    <property type="match status" value="1"/>
</dbReference>
<dbReference type="Gene3D" id="1.10.150.130">
    <property type="match status" value="1"/>
</dbReference>
<dbReference type="Gene3D" id="3.10.10.10">
    <property type="entry name" value="HIV Type 1 Reverse Transcriptase, subunit A, domain 1"/>
    <property type="match status" value="1"/>
</dbReference>
<evidence type="ECO:0000259" key="5">
    <source>
        <dbReference type="PROSITE" id="PS51898"/>
    </source>
</evidence>
<feature type="compositionally biased region" description="Low complexity" evidence="3">
    <location>
        <begin position="35"/>
        <end position="46"/>
    </location>
</feature>
<organism evidence="7 8">
    <name type="scientific">Panaeolus cyanescens</name>
    <dbReference type="NCBI Taxonomy" id="181874"/>
    <lineage>
        <taxon>Eukaryota</taxon>
        <taxon>Fungi</taxon>
        <taxon>Dikarya</taxon>
        <taxon>Basidiomycota</taxon>
        <taxon>Agaricomycotina</taxon>
        <taxon>Agaricomycetes</taxon>
        <taxon>Agaricomycetidae</taxon>
        <taxon>Agaricales</taxon>
        <taxon>Agaricineae</taxon>
        <taxon>Galeropsidaceae</taxon>
        <taxon>Panaeolus</taxon>
    </lineage>
</organism>
<feature type="compositionally biased region" description="Basic residues" evidence="3">
    <location>
        <begin position="276"/>
        <end position="293"/>
    </location>
</feature>
<dbReference type="PROSITE" id="PS50878">
    <property type="entry name" value="RT_POL"/>
    <property type="match status" value="1"/>
</dbReference>
<dbReference type="InterPro" id="IPR002104">
    <property type="entry name" value="Integrase_catalytic"/>
</dbReference>
<feature type="domain" description="Reverse transcriptase" evidence="4">
    <location>
        <begin position="481"/>
        <end position="691"/>
    </location>
</feature>
<evidence type="ECO:0000256" key="2">
    <source>
        <dbReference type="ARBA" id="ARBA00023172"/>
    </source>
</evidence>
<sequence>PSPKIPLRYYDWFTGVITNRANASSQALALAEAMSSDAPPSDISPPGGSGETTPPPPPPPPPSEQAQFMMFHRFQQFQAFLNANNTPPGTATPGSFSVSSATTSATIPAAESFAPPPFVPISTGGPSPGTSLLRQFKTIPRATILEIVRFSFHPLNLCKLHHIGKDRSTATKNAFEVENGELTVKPRTGTSKDFPTFHHLLVPLTVYFDILAAHALSSGNARSVYIIAQCQAAYVRELSKLNARQRWRKEISLAGSQSIKDFSTTTVLSTFDHRSKQGNHRPLRPHRPRRSRIKSALTSTKAPVPLTLALRVVNTSVVCAKNRATPHPTARNLPHQPRKQAGRVLLPNHRSPRLPSLTLARAISHNHLPLPVPLITYLPLILSHSQLFPPSSNPPSRPNSDPRCNAVPTLPSVLPPSERSVSSPLIPEAWAFFLQDYPDQSFVASLLHIIQHGANIGFKGEDFAPPCSNLPSAFEDATFMDQAVSKMVSSEQVHGPFLTSPIPNLRCSPLGSVTRKRNPSKRRLINHLSWPDGKSVNDGISDDEAVITYDLFERAIEDLVASGPFSLMAKLDLKEAFRHVPIRAEDWHHLGFSWRNQLYYCVVLTFGLRSAPYIFNLFAEALHWIIQRHIPARLRHYLDDFLLTFSPLDDPSRCHLAVEWVISLGKTLGLCFQDEKTLWPSQVVDFLGIELDSALMEARLPLDKLNILLDLLADWNRKRLVTLRETQELSGYLQFASQVIPFSRTFMRRIFDFQSRFHSRFHRLHVSSGVKADLRWWSTFCTSWNGVRLLGQAQQQHHVFTDASGTKGIGGHFQNHWFASRVPRRFRSRDIQFKELYAILQAILRWADVWSHSHVIFHCDNQAVVAWLESGTSRSSPSMPILLRTNVHPKPQPPTLLNLDEVPDYWYQASAHLSRRVAFLLWHGLASSTRQSYASGQRSFLNFITLHPNLQHAPGQPLPASPEAIAEWIADMVFRNLSASTIRSYISALRSLHIDLGLPYTAFDSPILQRVLRGAKRLLGSKQVLRKLPINLEILQKISSTIPSSPSLDDLVFDAAIKLAWSGFLRCGEFTTKSKFSPTTNLSRDSVDFKPSFDNADHIKLTLPSSKTDTFRKGVTITISAAAAGLSTCPVTALKRLFIASPTSSPQEPLFRLKDGSPLSRSHFIATLHERLRLLGIDPTAYSGHSFRRGAATAANAAGYSDVEIQLLGRWRSDAYKLYIDTPPDRVLALSKRLHTSMALAPVQALDPLDLL</sequence>
<dbReference type="SUPFAM" id="SSF56672">
    <property type="entry name" value="DNA/RNA polymerases"/>
    <property type="match status" value="1"/>
</dbReference>
<dbReference type="SUPFAM" id="SSF47823">
    <property type="entry name" value="lambda integrase-like, N-terminal domain"/>
    <property type="match status" value="1"/>
</dbReference>
<evidence type="ECO:0000259" key="6">
    <source>
        <dbReference type="PROSITE" id="PS51900"/>
    </source>
</evidence>
<dbReference type="GO" id="GO:0015074">
    <property type="term" value="P:DNA integration"/>
    <property type="evidence" value="ECO:0007669"/>
    <property type="project" value="InterPro"/>
</dbReference>
<dbReference type="PROSITE" id="PS51898">
    <property type="entry name" value="TYR_RECOMBINASE"/>
    <property type="match status" value="1"/>
</dbReference>
<dbReference type="InterPro" id="IPR011010">
    <property type="entry name" value="DNA_brk_join_enz"/>
</dbReference>
<dbReference type="InterPro" id="IPR000477">
    <property type="entry name" value="RT_dom"/>
</dbReference>
<dbReference type="PANTHER" id="PTHR33050:SF8">
    <property type="entry name" value="REVERSE TRANSCRIPTASE DOMAIN-CONTAINING PROTEIN"/>
    <property type="match status" value="1"/>
</dbReference>
<dbReference type="InterPro" id="IPR052055">
    <property type="entry name" value="Hepadnavirus_pol/RT"/>
</dbReference>
<evidence type="ECO:0000313" key="7">
    <source>
        <dbReference type="EMBL" id="PPQ83077.1"/>
    </source>
</evidence>
<feature type="non-terminal residue" evidence="7">
    <location>
        <position position="1"/>
    </location>
</feature>
<keyword evidence="8" id="KW-1185">Reference proteome</keyword>
<evidence type="ECO:0000313" key="8">
    <source>
        <dbReference type="Proteomes" id="UP000284842"/>
    </source>
</evidence>
<dbReference type="InterPro" id="IPR043128">
    <property type="entry name" value="Rev_trsase/Diguanyl_cyclase"/>
</dbReference>
<keyword evidence="1" id="KW-0238">DNA-binding</keyword>
<name>A0A409WX57_9AGAR</name>
<dbReference type="InterPro" id="IPR013762">
    <property type="entry name" value="Integrase-like_cat_sf"/>
</dbReference>
<dbReference type="Gene3D" id="1.10.443.10">
    <property type="entry name" value="Intergrase catalytic core"/>
    <property type="match status" value="1"/>
</dbReference>
<dbReference type="GO" id="GO:0006310">
    <property type="term" value="P:DNA recombination"/>
    <property type="evidence" value="ECO:0007669"/>
    <property type="project" value="UniProtKB-KW"/>
</dbReference>
<evidence type="ECO:0008006" key="9">
    <source>
        <dbReference type="Google" id="ProtNLM"/>
    </source>
</evidence>
<feature type="region of interest" description="Disordered" evidence="3">
    <location>
        <begin position="29"/>
        <end position="64"/>
    </location>
</feature>
<evidence type="ECO:0000256" key="1">
    <source>
        <dbReference type="ARBA" id="ARBA00023125"/>
    </source>
</evidence>
<feature type="domain" description="Core-binding (CB)" evidence="6">
    <location>
        <begin position="897"/>
        <end position="997"/>
    </location>
</feature>
<feature type="region of interest" description="Disordered" evidence="3">
    <location>
        <begin position="272"/>
        <end position="295"/>
    </location>
</feature>
<dbReference type="InterPro" id="IPR043502">
    <property type="entry name" value="DNA/RNA_pol_sf"/>
</dbReference>
<feature type="compositionally biased region" description="Pro residues" evidence="3">
    <location>
        <begin position="53"/>
        <end position="63"/>
    </location>
</feature>
<protein>
    <recommendedName>
        <fullName evidence="9">Reverse transcriptase domain-containing protein</fullName>
    </recommendedName>
</protein>
<gene>
    <name evidence="7" type="ORF">CVT24_012468</name>
</gene>
<dbReference type="InterPro" id="IPR010998">
    <property type="entry name" value="Integrase_recombinase_N"/>
</dbReference>
<reference evidence="7 8" key="1">
    <citation type="journal article" date="2018" name="Evol. Lett.">
        <title>Horizontal gene cluster transfer increased hallucinogenic mushroom diversity.</title>
        <authorList>
            <person name="Reynolds H.T."/>
            <person name="Vijayakumar V."/>
            <person name="Gluck-Thaler E."/>
            <person name="Korotkin H.B."/>
            <person name="Matheny P.B."/>
            <person name="Slot J.C."/>
        </authorList>
    </citation>
    <scope>NUCLEOTIDE SEQUENCE [LARGE SCALE GENOMIC DNA]</scope>
    <source>
        <strain evidence="7 8">2629</strain>
    </source>
</reference>
<dbReference type="EMBL" id="NHTK01005070">
    <property type="protein sequence ID" value="PPQ83077.1"/>
    <property type="molecule type" value="Genomic_DNA"/>
</dbReference>
<evidence type="ECO:0000256" key="3">
    <source>
        <dbReference type="SAM" id="MobiDB-lite"/>
    </source>
</evidence>
<feature type="domain" description="Tyr recombinase" evidence="5">
    <location>
        <begin position="1025"/>
        <end position="1232"/>
    </location>
</feature>
<dbReference type="InParanoid" id="A0A409WX57"/>
<dbReference type="PANTHER" id="PTHR33050">
    <property type="entry name" value="REVERSE TRANSCRIPTASE DOMAIN-CONTAINING PROTEIN"/>
    <property type="match status" value="1"/>
</dbReference>